<keyword evidence="7" id="KW-0539">Nucleus</keyword>
<feature type="region of interest" description="Disordered" evidence="10">
    <location>
        <begin position="374"/>
        <end position="410"/>
    </location>
</feature>
<dbReference type="InterPro" id="IPR041591">
    <property type="entry name" value="OCRE"/>
</dbReference>
<dbReference type="Pfam" id="PF06220">
    <property type="entry name" value="zf-U1"/>
    <property type="match status" value="1"/>
</dbReference>
<protein>
    <recommendedName>
        <fullName evidence="11">Matrin-type domain-containing protein</fullName>
    </recommendedName>
</protein>
<dbReference type="EMBL" id="JALJOU010000002">
    <property type="protein sequence ID" value="KAK9845787.1"/>
    <property type="molecule type" value="Genomic_DNA"/>
</dbReference>
<comment type="similarity">
    <text evidence="2">Belongs to the universal ribosomal protein uL13 family.</text>
</comment>
<dbReference type="InterPro" id="IPR005822">
    <property type="entry name" value="Ribosomal_uL13"/>
</dbReference>
<name>A0AAW1SIY5_9CHLO</name>
<dbReference type="Proteomes" id="UP001445335">
    <property type="component" value="Unassembled WGS sequence"/>
</dbReference>
<dbReference type="InterPro" id="IPR036236">
    <property type="entry name" value="Znf_C2H2_sf"/>
</dbReference>
<evidence type="ECO:0000256" key="8">
    <source>
        <dbReference type="ARBA" id="ARBA00023274"/>
    </source>
</evidence>
<evidence type="ECO:0000259" key="11">
    <source>
        <dbReference type="PROSITE" id="PS50171"/>
    </source>
</evidence>
<evidence type="ECO:0000256" key="2">
    <source>
        <dbReference type="ARBA" id="ARBA00006227"/>
    </source>
</evidence>
<gene>
    <name evidence="12" type="ORF">WJX81_002337</name>
</gene>
<dbReference type="Pfam" id="PF17780">
    <property type="entry name" value="OCRE"/>
    <property type="match status" value="1"/>
</dbReference>
<dbReference type="Gene3D" id="3.90.1180.10">
    <property type="entry name" value="Ribosomal protein L13"/>
    <property type="match status" value="1"/>
</dbReference>
<dbReference type="FunFam" id="3.90.1180.10:FF:000003">
    <property type="entry name" value="60S ribosomal protein L13a-4"/>
    <property type="match status" value="1"/>
</dbReference>
<dbReference type="PANTHER" id="PTHR11545:SF3">
    <property type="entry name" value="LARGE RIBOSOMAL SUBUNIT PROTEIN UL13"/>
    <property type="match status" value="1"/>
</dbReference>
<accession>A0AAW1SIY5</accession>
<evidence type="ECO:0000256" key="1">
    <source>
        <dbReference type="ARBA" id="ARBA00004123"/>
    </source>
</evidence>
<dbReference type="InterPro" id="IPR003604">
    <property type="entry name" value="Matrin/U1-like-C_Znf_C2H2"/>
</dbReference>
<dbReference type="AlphaFoldDB" id="A0AAW1SIY5"/>
<dbReference type="HAMAP" id="MF_01366">
    <property type="entry name" value="Ribosomal_uL13"/>
    <property type="match status" value="1"/>
</dbReference>
<keyword evidence="4" id="KW-0863">Zinc-finger</keyword>
<dbReference type="Pfam" id="PF00572">
    <property type="entry name" value="Ribosomal_L13"/>
    <property type="match status" value="1"/>
</dbReference>
<dbReference type="PANTHER" id="PTHR11545">
    <property type="entry name" value="RIBOSOMAL PROTEIN L13"/>
    <property type="match status" value="1"/>
</dbReference>
<dbReference type="GO" id="GO:0017148">
    <property type="term" value="P:negative regulation of translation"/>
    <property type="evidence" value="ECO:0007669"/>
    <property type="project" value="TreeGrafter"/>
</dbReference>
<feature type="compositionally biased region" description="Basic and acidic residues" evidence="10">
    <location>
        <begin position="386"/>
        <end position="410"/>
    </location>
</feature>
<evidence type="ECO:0000256" key="10">
    <source>
        <dbReference type="SAM" id="MobiDB-lite"/>
    </source>
</evidence>
<dbReference type="InterPro" id="IPR036899">
    <property type="entry name" value="Ribosomal_uL13_sf"/>
</dbReference>
<proteinExistence type="inferred from homology"/>
<sequence length="426" mass="47204">MPRTIVVDASNHMLGRLSSIVAKQLLNGQQIVVVRAEEITISGGLVRQKMKYERFLRKRMNSNPRKGPFHFRAPSRIFWRTVRGMVPHKTKRGAKALERLKTFEGIPQPYDKVKRLVVPDALKVLRLKHGHKYCKLGDLSTSVGWKHQEAVKTLEEARKVRSSAYYQAKKKLNALRAKAVAQKWISQSMFWCDYCKVWLKDNPAAKAVHERGTKHTEAVAQKLRQMRKNADAAKVQQAQAEATMEQLEKKAQRAYKQDVKDAEMTKAVVTGEWVLDAATGYHYNAAQRYYFSKETGMYYGGEPAAWTTQPDIIPEAQFGKSSAGAGPQASTTGMKPPASSQPAAKRIPASAAHPLAGLGGYSIPQTGTVGAARGVGAAGANSAKRKREEPAKLGKPMSKQEADALARREAARARVEQRTLKNFGLT</sequence>
<dbReference type="InterPro" id="IPR035622">
    <property type="entry name" value="ZOP1_OCRE"/>
</dbReference>
<feature type="region of interest" description="Disordered" evidence="10">
    <location>
        <begin position="317"/>
        <end position="346"/>
    </location>
</feature>
<dbReference type="InterPro" id="IPR000690">
    <property type="entry name" value="Matrin/U1-C_Znf_C2H2"/>
</dbReference>
<evidence type="ECO:0000256" key="9">
    <source>
        <dbReference type="SAM" id="Coils"/>
    </source>
</evidence>
<dbReference type="GO" id="GO:0006412">
    <property type="term" value="P:translation"/>
    <property type="evidence" value="ECO:0007669"/>
    <property type="project" value="InterPro"/>
</dbReference>
<keyword evidence="3" id="KW-0479">Metal-binding</keyword>
<evidence type="ECO:0000313" key="13">
    <source>
        <dbReference type="Proteomes" id="UP001445335"/>
    </source>
</evidence>
<feature type="coiled-coil region" evidence="9">
    <location>
        <begin position="223"/>
        <end position="257"/>
    </location>
</feature>
<keyword evidence="6" id="KW-0689">Ribosomal protein</keyword>
<dbReference type="Gene3D" id="3.30.160.60">
    <property type="entry name" value="Classic Zinc Finger"/>
    <property type="match status" value="1"/>
</dbReference>
<keyword evidence="5" id="KW-0862">Zinc</keyword>
<evidence type="ECO:0000256" key="4">
    <source>
        <dbReference type="ARBA" id="ARBA00022771"/>
    </source>
</evidence>
<feature type="domain" description="Matrin-type" evidence="11">
    <location>
        <begin position="190"/>
        <end position="221"/>
    </location>
</feature>
<evidence type="ECO:0000256" key="5">
    <source>
        <dbReference type="ARBA" id="ARBA00022833"/>
    </source>
</evidence>
<evidence type="ECO:0000256" key="3">
    <source>
        <dbReference type="ARBA" id="ARBA00022723"/>
    </source>
</evidence>
<dbReference type="NCBIfam" id="TIGR01077">
    <property type="entry name" value="L13_A_E"/>
    <property type="match status" value="1"/>
</dbReference>
<dbReference type="SUPFAM" id="SSF57667">
    <property type="entry name" value="beta-beta-alpha zinc fingers"/>
    <property type="match status" value="1"/>
</dbReference>
<dbReference type="Gene3D" id="6.10.250.3250">
    <property type="match status" value="1"/>
</dbReference>
<reference evidence="12 13" key="1">
    <citation type="journal article" date="2024" name="Nat. Commun.">
        <title>Phylogenomics reveals the evolutionary origins of lichenization in chlorophyte algae.</title>
        <authorList>
            <person name="Puginier C."/>
            <person name="Libourel C."/>
            <person name="Otte J."/>
            <person name="Skaloud P."/>
            <person name="Haon M."/>
            <person name="Grisel S."/>
            <person name="Petersen M."/>
            <person name="Berrin J.G."/>
            <person name="Delaux P.M."/>
            <person name="Dal Grande F."/>
            <person name="Keller J."/>
        </authorList>
    </citation>
    <scope>NUCLEOTIDE SEQUENCE [LARGE SCALE GENOMIC DNA]</scope>
    <source>
        <strain evidence="12 13">SAG 245.80</strain>
    </source>
</reference>
<keyword evidence="13" id="KW-1185">Reference proteome</keyword>
<comment type="caution">
    <text evidence="12">The sequence shown here is derived from an EMBL/GenBank/DDBJ whole genome shotgun (WGS) entry which is preliminary data.</text>
</comment>
<feature type="compositionally biased region" description="Polar residues" evidence="10">
    <location>
        <begin position="328"/>
        <end position="342"/>
    </location>
</feature>
<keyword evidence="8" id="KW-0687">Ribonucleoprotein</keyword>
<organism evidence="12 13">
    <name type="scientific">Elliptochloris bilobata</name>
    <dbReference type="NCBI Taxonomy" id="381761"/>
    <lineage>
        <taxon>Eukaryota</taxon>
        <taxon>Viridiplantae</taxon>
        <taxon>Chlorophyta</taxon>
        <taxon>core chlorophytes</taxon>
        <taxon>Trebouxiophyceae</taxon>
        <taxon>Trebouxiophyceae incertae sedis</taxon>
        <taxon>Elliptochloris clade</taxon>
        <taxon>Elliptochloris</taxon>
    </lineage>
</organism>
<comment type="subcellular location">
    <subcellularLocation>
        <location evidence="1">Nucleus</location>
    </subcellularLocation>
</comment>
<dbReference type="PROSITE" id="PS50171">
    <property type="entry name" value="ZF_MATRIN"/>
    <property type="match status" value="1"/>
</dbReference>
<evidence type="ECO:0000313" key="12">
    <source>
        <dbReference type="EMBL" id="KAK9845787.1"/>
    </source>
</evidence>
<dbReference type="CDD" id="cd16165">
    <property type="entry name" value="OCRE_ZOP1_plant"/>
    <property type="match status" value="1"/>
</dbReference>
<dbReference type="GO" id="GO:0003729">
    <property type="term" value="F:mRNA binding"/>
    <property type="evidence" value="ECO:0007669"/>
    <property type="project" value="TreeGrafter"/>
</dbReference>
<keyword evidence="9" id="KW-0175">Coiled coil</keyword>
<dbReference type="InterPro" id="IPR013085">
    <property type="entry name" value="U1-CZ_Znf_C2H2"/>
</dbReference>
<dbReference type="GO" id="GO:0003735">
    <property type="term" value="F:structural constituent of ribosome"/>
    <property type="evidence" value="ECO:0007669"/>
    <property type="project" value="InterPro"/>
</dbReference>
<dbReference type="GO" id="GO:0005634">
    <property type="term" value="C:nucleus"/>
    <property type="evidence" value="ECO:0007669"/>
    <property type="project" value="UniProtKB-SubCell"/>
</dbReference>
<dbReference type="SUPFAM" id="SSF52161">
    <property type="entry name" value="Ribosomal protein L13"/>
    <property type="match status" value="1"/>
</dbReference>
<dbReference type="InterPro" id="IPR005755">
    <property type="entry name" value="Ribosomal_uL13_euk/arc"/>
</dbReference>
<dbReference type="SMART" id="SM00451">
    <property type="entry name" value="ZnF_U1"/>
    <property type="match status" value="1"/>
</dbReference>
<dbReference type="CDD" id="cd00392">
    <property type="entry name" value="Ribosomal_L13"/>
    <property type="match status" value="1"/>
</dbReference>
<dbReference type="GO" id="GO:0008270">
    <property type="term" value="F:zinc ion binding"/>
    <property type="evidence" value="ECO:0007669"/>
    <property type="project" value="UniProtKB-KW"/>
</dbReference>
<evidence type="ECO:0000256" key="6">
    <source>
        <dbReference type="ARBA" id="ARBA00022980"/>
    </source>
</evidence>
<dbReference type="GO" id="GO:0022625">
    <property type="term" value="C:cytosolic large ribosomal subunit"/>
    <property type="evidence" value="ECO:0007669"/>
    <property type="project" value="TreeGrafter"/>
</dbReference>
<evidence type="ECO:0000256" key="7">
    <source>
        <dbReference type="ARBA" id="ARBA00023242"/>
    </source>
</evidence>